<reference evidence="1 2" key="1">
    <citation type="journal article" date="2014" name="Genome Biol. Evol.">
        <title>Genome degeneration and adaptation in a nascent stage of symbiosis.</title>
        <authorList>
            <person name="Oakeson K.F."/>
            <person name="Gil R."/>
            <person name="Clayton A.L."/>
            <person name="Dunn D.M."/>
            <person name="von Niederhausern A.C."/>
            <person name="Hamil C."/>
            <person name="Aoyagi A."/>
            <person name="Duval B."/>
            <person name="Baca A."/>
            <person name="Silva F.J."/>
            <person name="Vallier A."/>
            <person name="Jackson D.G."/>
            <person name="Latorre A."/>
            <person name="Weiss R.B."/>
            <person name="Heddi A."/>
            <person name="Moya A."/>
            <person name="Dale C."/>
        </authorList>
    </citation>
    <scope>NUCLEOTIDE SEQUENCE [LARGE SCALE GENOMIC DNA]</scope>
    <source>
        <strain evidence="1 2">HS1</strain>
    </source>
</reference>
<dbReference type="HOGENOM" id="CLU_278846_0_0_6"/>
<proteinExistence type="predicted"/>
<name>W0HYJ2_9GAMM</name>
<evidence type="ECO:0000313" key="1">
    <source>
        <dbReference type="EMBL" id="AHF77285.1"/>
    </source>
</evidence>
<accession>W0HYJ2</accession>
<evidence type="ECO:0000313" key="2">
    <source>
        <dbReference type="Proteomes" id="UP000019028"/>
    </source>
</evidence>
<sequence>MTSSGALCGRLMNKETVMLANPPHPLAPYLGAESAHWWQGDVYYDCQEYEDFPLRNDAPGTALSLPVFQASKVPLSEDGRRCLIRLFSALAEYQQSHVLQALASSQYLGLPIQIATLAQSLYTALIGGQNRPALLMASLTLTCRYLLDECHPLVLLAGHVRQCLREWIGDPLIATLFGQDLAQENASASLLAFGCCAVAIFLCRDTPDPQRYTLRLPLCLVTLLCKAQLYWSMLDDIASQASSRRPAPLMITARAQKREPGARLCRSRSARLSWEKAVEKRLDIGATPSPPRPKTTAMSTLARSGAQLAVASLHPSALLPAAMASGAGASPWPKKLLWATASAAGLSGAYHLWPSWLTGATAAVPPTTSAPQTLALRQSRPQVGRNASKFPFTFDQYDPDVLTHARYGTLLRPFIEKHVPTDFYRLYFNSLLNRAIARPAIAACKTCPYALFVSEIYRQTVDELHFIQTLSYTINISLPDFPSTLHTLYLAMREEWRDIIDTAYVVETVLPPLASGYEQGSKAFTALRQRLETRLPLLDLPLLKNQLLTLLFYRGKEQGGNLIIPLEFCRQIYPELKMGLMIHGDITRSVINYLTEILYRELYDFQIGALETEKNIIEYHYTNPKEIFLTLNNNEGHSPISRSLVAMLVYKRLLPALEYLQSNGKQGRPSLPLPALEHLITALIQGAGPWPTKVRFPKITVGMAQETATAPWPSSANTTSAPDHAAAAEQLNAGPGAAQTADPAPTPQDYTLAGLTLAGLAAVATIYGYKATVGGPTPSVAILGGSAGGVTFGAITAVCTHDMGVAGIAAFNAGLMSGMAMGGILENPVGENRHRKRSSHGDRRGGTLSARTLFRGEASADGVNRCPILAPQDQDRIAGRHPFYYAQQWLEPAVDKVLYFGHQEAIDDPHYDYMNEAVELAHHYLRQITVMIEALTEKFITRRPLFMRRVRDYLQCTLDNGENEILAHAEQQLMDYCQRARQFLNEAKAVNFTNIVIIATRHSNLGEACLLRHTRSNLKQLPLVYGAQQYSLQGLVFIADALLCHPDRWRGPSATISLTRIDEDVLRATLQISSVLNDYIPLTQDSLTPLPNQKTVNTVMAHSLNTLDKRSGLYQFLGDYAAVNNVRLPSNLTTALTQHKTLKANVIMKNVDHVAMILKTLYLQESQSPP</sequence>
<dbReference type="KEGG" id="sod:Sant_2240"/>
<dbReference type="Proteomes" id="UP000019028">
    <property type="component" value="Chromosome"/>
</dbReference>
<dbReference type="PATRIC" id="fig|1239307.3.peg.2481"/>
<protein>
    <submittedName>
        <fullName evidence="1">Uncharacterized protein</fullName>
    </submittedName>
</protein>
<gene>
    <name evidence="1" type="ORF">Sant_2240</name>
</gene>
<dbReference type="AlphaFoldDB" id="W0HYJ2"/>
<dbReference type="EMBL" id="CP006569">
    <property type="protein sequence ID" value="AHF77285.1"/>
    <property type="molecule type" value="Genomic_DNA"/>
</dbReference>
<keyword evidence="2" id="KW-1185">Reference proteome</keyword>
<organism evidence="1 2">
    <name type="scientific">Sodalis praecaptivus</name>
    <dbReference type="NCBI Taxonomy" id="1239307"/>
    <lineage>
        <taxon>Bacteria</taxon>
        <taxon>Pseudomonadati</taxon>
        <taxon>Pseudomonadota</taxon>
        <taxon>Gammaproteobacteria</taxon>
        <taxon>Enterobacterales</taxon>
        <taxon>Bruguierivoracaceae</taxon>
        <taxon>Sodalis</taxon>
    </lineage>
</organism>